<reference evidence="2 3" key="1">
    <citation type="submission" date="2011-10" db="EMBL/GenBank/DDBJ databases">
        <title>The Genome Sequence of Fusobacterium sp. 4_1_13.</title>
        <authorList>
            <consortium name="The Broad Institute Genome Sequencing Platform"/>
            <person name="Earl A."/>
            <person name="Ward D."/>
            <person name="Feldgarden M."/>
            <person name="Gevers D."/>
            <person name="Strauss J."/>
            <person name="Ambrose C."/>
            <person name="Allen-Vercoe E."/>
            <person name="Young S.K."/>
            <person name="Zeng Q."/>
            <person name="Gargeya S."/>
            <person name="Fitzgerald M."/>
            <person name="Haas B."/>
            <person name="Abouelleil A."/>
            <person name="Alvarado L."/>
            <person name="Arachchi H.M."/>
            <person name="Berlin A."/>
            <person name="Brown A."/>
            <person name="Chapman S.B."/>
            <person name="Chen Z."/>
            <person name="Dunbar C."/>
            <person name="Freedman E."/>
            <person name="Gearin G."/>
            <person name="Goldberg J."/>
            <person name="Griggs A."/>
            <person name="Gujja S."/>
            <person name="Heiman D."/>
            <person name="Howarth C."/>
            <person name="Larson L."/>
            <person name="Lui A."/>
            <person name="MacDonald P.J."/>
            <person name="Montmayeur A."/>
            <person name="Murphy C."/>
            <person name="Neiman D."/>
            <person name="Pearson M."/>
            <person name="Priest M."/>
            <person name="Roberts A."/>
            <person name="Saif S."/>
            <person name="Shea T."/>
            <person name="Shenoy N."/>
            <person name="Sisk P."/>
            <person name="Stolte C."/>
            <person name="Sykes S."/>
            <person name="Wortman J."/>
            <person name="Nusbaum C."/>
            <person name="Birren B."/>
        </authorList>
    </citation>
    <scope>NUCLEOTIDE SEQUENCE [LARGE SCALE GENOMIC DNA]</scope>
    <source>
        <strain evidence="2 3">4_1_13</strain>
    </source>
</reference>
<dbReference type="HOGENOM" id="CLU_1145890_0_0_0"/>
<feature type="transmembrane region" description="Helical" evidence="1">
    <location>
        <begin position="31"/>
        <end position="52"/>
    </location>
</feature>
<feature type="transmembrane region" description="Helical" evidence="1">
    <location>
        <begin position="102"/>
        <end position="122"/>
    </location>
</feature>
<feature type="transmembrane region" description="Helical" evidence="1">
    <location>
        <begin position="73"/>
        <end position="96"/>
    </location>
</feature>
<comment type="caution">
    <text evidence="2">The sequence shown here is derived from an EMBL/GenBank/DDBJ whole genome shotgun (WGS) entry which is preliminary data.</text>
</comment>
<gene>
    <name evidence="2" type="ORF">FSCG_01876</name>
</gene>
<keyword evidence="1" id="KW-0812">Transmembrane</keyword>
<organism evidence="2 3">
    <name type="scientific">Fusobacterium vincentii 4_1_13</name>
    <dbReference type="NCBI Taxonomy" id="469606"/>
    <lineage>
        <taxon>Bacteria</taxon>
        <taxon>Fusobacteriati</taxon>
        <taxon>Fusobacteriota</taxon>
        <taxon>Fusobacteriia</taxon>
        <taxon>Fusobacteriales</taxon>
        <taxon>Fusobacteriaceae</taxon>
        <taxon>Fusobacterium</taxon>
    </lineage>
</organism>
<feature type="transmembrane region" description="Helical" evidence="1">
    <location>
        <begin position="151"/>
        <end position="175"/>
    </location>
</feature>
<feature type="transmembrane region" description="Helical" evidence="1">
    <location>
        <begin position="187"/>
        <end position="204"/>
    </location>
</feature>
<keyword evidence="1" id="KW-0472">Membrane</keyword>
<dbReference type="EMBL" id="ACDE02000022">
    <property type="protein sequence ID" value="EEO41163.1"/>
    <property type="molecule type" value="Genomic_DNA"/>
</dbReference>
<accession>A0A0M1VWT7</accession>
<dbReference type="AlphaFoldDB" id="A0A0M1VWT7"/>
<dbReference type="Proteomes" id="UP000004925">
    <property type="component" value="Unassembled WGS sequence"/>
</dbReference>
<evidence type="ECO:0000313" key="3">
    <source>
        <dbReference type="Proteomes" id="UP000004925"/>
    </source>
</evidence>
<proteinExistence type="predicted"/>
<keyword evidence="1" id="KW-1133">Transmembrane helix</keyword>
<feature type="transmembrane region" description="Helical" evidence="1">
    <location>
        <begin position="210"/>
        <end position="233"/>
    </location>
</feature>
<sequence>MENQNKGRIKVISYYKYEIKKEPPNLDNKDIWNSLRIIGYSLLIGFTILRVLCVPENKTFFSVSLMIMYGISLFINNCYIGYIFSVIIGCFFFNIFCKEDEILLFFYFWQIYVLSLFTQNTLEKKYHNIIYIMPWTRFLWIFYFTDKFDSSLFSLNANCYSIIALIFDTIFFFFYEKSNIEKKVNLLGIYRLYNWLFFIIYMFYPYSYSFLVVYILFVLYILYILYILISFIANESVKSYSK</sequence>
<evidence type="ECO:0000313" key="2">
    <source>
        <dbReference type="EMBL" id="EEO41163.1"/>
    </source>
</evidence>
<evidence type="ECO:0000256" key="1">
    <source>
        <dbReference type="SAM" id="Phobius"/>
    </source>
</evidence>
<protein>
    <submittedName>
        <fullName evidence="2">Uncharacterized protein</fullName>
    </submittedName>
</protein>
<name>A0A0M1VWT7_FUSVC</name>